<feature type="region of interest" description="Disordered" evidence="1">
    <location>
        <begin position="47"/>
        <end position="66"/>
    </location>
</feature>
<proteinExistence type="predicted"/>
<dbReference type="OrthoDB" id="102260at2759"/>
<dbReference type="STRING" id="913774.A0A0C3HC94"/>
<reference evidence="2 3" key="1">
    <citation type="submission" date="2014-04" db="EMBL/GenBank/DDBJ databases">
        <authorList>
            <consortium name="DOE Joint Genome Institute"/>
            <person name="Kuo A."/>
            <person name="Martino E."/>
            <person name="Perotto S."/>
            <person name="Kohler A."/>
            <person name="Nagy L.G."/>
            <person name="Floudas D."/>
            <person name="Copeland A."/>
            <person name="Barry K.W."/>
            <person name="Cichocki N."/>
            <person name="Veneault-Fourrey C."/>
            <person name="LaButti K."/>
            <person name="Lindquist E.A."/>
            <person name="Lipzen A."/>
            <person name="Lundell T."/>
            <person name="Morin E."/>
            <person name="Murat C."/>
            <person name="Sun H."/>
            <person name="Tunlid A."/>
            <person name="Henrissat B."/>
            <person name="Grigoriev I.V."/>
            <person name="Hibbett D.S."/>
            <person name="Martin F."/>
            <person name="Nordberg H.P."/>
            <person name="Cantor M.N."/>
            <person name="Hua S.X."/>
        </authorList>
    </citation>
    <scope>NUCLEOTIDE SEQUENCE [LARGE SCALE GENOMIC DNA]</scope>
    <source>
        <strain evidence="2 3">Zn</strain>
    </source>
</reference>
<evidence type="ECO:0000313" key="3">
    <source>
        <dbReference type="Proteomes" id="UP000054321"/>
    </source>
</evidence>
<evidence type="ECO:0000313" key="2">
    <source>
        <dbReference type="EMBL" id="KIN05926.1"/>
    </source>
</evidence>
<sequence>MAREQQLASFRMGIQRERHSSIVPNVALERQRSMLWQEKRVEGQKMAIEQRKREEKETAFDQGMRRGDMLNAHREAMKKMQAKANKHV</sequence>
<accession>A0A0C3HC94</accession>
<gene>
    <name evidence="2" type="ORF">OIDMADRAFT_189595</name>
</gene>
<reference evidence="3" key="2">
    <citation type="submission" date="2015-01" db="EMBL/GenBank/DDBJ databases">
        <title>Evolutionary Origins and Diversification of the Mycorrhizal Mutualists.</title>
        <authorList>
            <consortium name="DOE Joint Genome Institute"/>
            <consortium name="Mycorrhizal Genomics Consortium"/>
            <person name="Kohler A."/>
            <person name="Kuo A."/>
            <person name="Nagy L.G."/>
            <person name="Floudas D."/>
            <person name="Copeland A."/>
            <person name="Barry K.W."/>
            <person name="Cichocki N."/>
            <person name="Veneault-Fourrey C."/>
            <person name="LaButti K."/>
            <person name="Lindquist E.A."/>
            <person name="Lipzen A."/>
            <person name="Lundell T."/>
            <person name="Morin E."/>
            <person name="Murat C."/>
            <person name="Riley R."/>
            <person name="Ohm R."/>
            <person name="Sun H."/>
            <person name="Tunlid A."/>
            <person name="Henrissat B."/>
            <person name="Grigoriev I.V."/>
            <person name="Hibbett D.S."/>
            <person name="Martin F."/>
        </authorList>
    </citation>
    <scope>NUCLEOTIDE SEQUENCE [LARGE SCALE GENOMIC DNA]</scope>
    <source>
        <strain evidence="3">Zn</strain>
    </source>
</reference>
<dbReference type="EMBL" id="KN832871">
    <property type="protein sequence ID" value="KIN05926.1"/>
    <property type="molecule type" value="Genomic_DNA"/>
</dbReference>
<dbReference type="InParanoid" id="A0A0C3HC94"/>
<name>A0A0C3HC94_OIDMZ</name>
<dbReference type="HOGENOM" id="CLU_2469673_0_0_1"/>
<evidence type="ECO:0000256" key="1">
    <source>
        <dbReference type="SAM" id="MobiDB-lite"/>
    </source>
</evidence>
<protein>
    <submittedName>
        <fullName evidence="2">Uncharacterized protein</fullName>
    </submittedName>
</protein>
<organism evidence="2 3">
    <name type="scientific">Oidiodendron maius (strain Zn)</name>
    <dbReference type="NCBI Taxonomy" id="913774"/>
    <lineage>
        <taxon>Eukaryota</taxon>
        <taxon>Fungi</taxon>
        <taxon>Dikarya</taxon>
        <taxon>Ascomycota</taxon>
        <taxon>Pezizomycotina</taxon>
        <taxon>Leotiomycetes</taxon>
        <taxon>Leotiomycetes incertae sedis</taxon>
        <taxon>Myxotrichaceae</taxon>
        <taxon>Oidiodendron</taxon>
    </lineage>
</organism>
<dbReference type="AlphaFoldDB" id="A0A0C3HC94"/>
<dbReference type="Proteomes" id="UP000054321">
    <property type="component" value="Unassembled WGS sequence"/>
</dbReference>
<keyword evidence="3" id="KW-1185">Reference proteome</keyword>